<dbReference type="InterPro" id="IPR003594">
    <property type="entry name" value="HATPase_dom"/>
</dbReference>
<dbReference type="SUPFAM" id="SSF55874">
    <property type="entry name" value="ATPase domain of HSP90 chaperone/DNA topoisomerase II/histidine kinase"/>
    <property type="match status" value="1"/>
</dbReference>
<dbReference type="PANTHER" id="PTHR43065:SF42">
    <property type="entry name" value="TWO-COMPONENT SENSOR PPRA"/>
    <property type="match status" value="1"/>
</dbReference>
<dbReference type="InterPro" id="IPR004358">
    <property type="entry name" value="Sig_transdc_His_kin-like_C"/>
</dbReference>
<feature type="region of interest" description="Disordered" evidence="3">
    <location>
        <begin position="55"/>
        <end position="75"/>
    </location>
</feature>
<dbReference type="PROSITE" id="PS50109">
    <property type="entry name" value="HIS_KIN"/>
    <property type="match status" value="1"/>
</dbReference>
<dbReference type="SMART" id="SM00387">
    <property type="entry name" value="HATPase_c"/>
    <property type="match status" value="1"/>
</dbReference>
<comment type="catalytic activity">
    <reaction evidence="1">
        <text>ATP + protein L-histidine = ADP + protein N-phospho-L-histidine.</text>
        <dbReference type="EC" id="2.7.13.3"/>
    </reaction>
</comment>
<dbReference type="EC" id="2.7.13.3" evidence="2"/>
<dbReference type="EMBL" id="DPOP01000123">
    <property type="protein sequence ID" value="HCW68567.1"/>
    <property type="molecule type" value="Genomic_DNA"/>
</dbReference>
<dbReference type="Proteomes" id="UP000264179">
    <property type="component" value="Unassembled WGS sequence"/>
</dbReference>
<evidence type="ECO:0000313" key="5">
    <source>
        <dbReference type="EMBL" id="HCW68567.1"/>
    </source>
</evidence>
<feature type="domain" description="Histidine kinase" evidence="4">
    <location>
        <begin position="1"/>
        <end position="75"/>
    </location>
</feature>
<name>A0A3D5NB25_9PROT</name>
<evidence type="ECO:0000256" key="1">
    <source>
        <dbReference type="ARBA" id="ARBA00000085"/>
    </source>
</evidence>
<evidence type="ECO:0000259" key="4">
    <source>
        <dbReference type="PROSITE" id="PS50109"/>
    </source>
</evidence>
<evidence type="ECO:0000256" key="2">
    <source>
        <dbReference type="ARBA" id="ARBA00012438"/>
    </source>
</evidence>
<feature type="non-terminal residue" evidence="5">
    <location>
        <position position="1"/>
    </location>
</feature>
<dbReference type="Pfam" id="PF02518">
    <property type="entry name" value="HATPase_c"/>
    <property type="match status" value="1"/>
</dbReference>
<reference evidence="5 6" key="1">
    <citation type="journal article" date="2018" name="Nat. Biotechnol.">
        <title>A standardized bacterial taxonomy based on genome phylogeny substantially revises the tree of life.</title>
        <authorList>
            <person name="Parks D.H."/>
            <person name="Chuvochina M."/>
            <person name="Waite D.W."/>
            <person name="Rinke C."/>
            <person name="Skarshewski A."/>
            <person name="Chaumeil P.A."/>
            <person name="Hugenholtz P."/>
        </authorList>
    </citation>
    <scope>NUCLEOTIDE SEQUENCE [LARGE SCALE GENOMIC DNA]</scope>
    <source>
        <strain evidence="5">UBA9881</strain>
    </source>
</reference>
<dbReference type="AlphaFoldDB" id="A0A3D5NB25"/>
<accession>A0A3D5NB25</accession>
<organism evidence="5 6">
    <name type="scientific">Thalassospira lucentensis</name>
    <dbReference type="NCBI Taxonomy" id="168935"/>
    <lineage>
        <taxon>Bacteria</taxon>
        <taxon>Pseudomonadati</taxon>
        <taxon>Pseudomonadota</taxon>
        <taxon>Alphaproteobacteria</taxon>
        <taxon>Rhodospirillales</taxon>
        <taxon>Thalassospiraceae</taxon>
        <taxon>Thalassospira</taxon>
    </lineage>
</organism>
<evidence type="ECO:0000256" key="3">
    <source>
        <dbReference type="SAM" id="MobiDB-lite"/>
    </source>
</evidence>
<dbReference type="Gene3D" id="3.30.565.10">
    <property type="entry name" value="Histidine kinase-like ATPase, C-terminal domain"/>
    <property type="match status" value="1"/>
</dbReference>
<dbReference type="InterPro" id="IPR005467">
    <property type="entry name" value="His_kinase_dom"/>
</dbReference>
<dbReference type="PRINTS" id="PR00344">
    <property type="entry name" value="BCTRLSENSOR"/>
</dbReference>
<sequence length="75" mass="8145">GKSGIQITVRDTGTGMDAEVLNRIFDPFYTTKRREGTGLGLSISKTLIDRQGGHMRVESAPGTGTTFTMWLPEAD</sequence>
<keyword evidence="5" id="KW-0418">Kinase</keyword>
<dbReference type="GO" id="GO:0004673">
    <property type="term" value="F:protein histidine kinase activity"/>
    <property type="evidence" value="ECO:0007669"/>
    <property type="project" value="UniProtKB-EC"/>
</dbReference>
<keyword evidence="5" id="KW-0808">Transferase</keyword>
<protein>
    <recommendedName>
        <fullName evidence="2">histidine kinase</fullName>
        <ecNumber evidence="2">2.7.13.3</ecNumber>
    </recommendedName>
</protein>
<dbReference type="InterPro" id="IPR036890">
    <property type="entry name" value="HATPase_C_sf"/>
</dbReference>
<evidence type="ECO:0000313" key="6">
    <source>
        <dbReference type="Proteomes" id="UP000264179"/>
    </source>
</evidence>
<proteinExistence type="predicted"/>
<dbReference type="PANTHER" id="PTHR43065">
    <property type="entry name" value="SENSOR HISTIDINE KINASE"/>
    <property type="match status" value="1"/>
</dbReference>
<gene>
    <name evidence="5" type="ORF">DHR80_15485</name>
</gene>
<comment type="caution">
    <text evidence="5">The sequence shown here is derived from an EMBL/GenBank/DDBJ whole genome shotgun (WGS) entry which is preliminary data.</text>
</comment>
<dbReference type="RefSeq" id="WP_277278205.1">
    <property type="nucleotide sequence ID" value="NZ_DPOP01000123.1"/>
</dbReference>